<feature type="transmembrane region" description="Helical" evidence="8">
    <location>
        <begin position="286"/>
        <end position="306"/>
    </location>
</feature>
<keyword evidence="7 8" id="KW-0472">Membrane</keyword>
<keyword evidence="2" id="KW-0813">Transport</keyword>
<evidence type="ECO:0000259" key="10">
    <source>
        <dbReference type="PROSITE" id="PS50929"/>
    </source>
</evidence>
<dbReference type="PANTHER" id="PTHR11384">
    <property type="entry name" value="ATP-BINDING CASSETTE, SUB-FAMILY D MEMBER"/>
    <property type="match status" value="1"/>
</dbReference>
<dbReference type="SUPFAM" id="SSF52540">
    <property type="entry name" value="P-loop containing nucleoside triphosphate hydrolases"/>
    <property type="match status" value="1"/>
</dbReference>
<dbReference type="Pfam" id="PF00005">
    <property type="entry name" value="ABC_tran"/>
    <property type="match status" value="1"/>
</dbReference>
<evidence type="ECO:0000256" key="5">
    <source>
        <dbReference type="ARBA" id="ARBA00022840"/>
    </source>
</evidence>
<comment type="caution">
    <text evidence="12">The sequence shown here is derived from an EMBL/GenBank/DDBJ whole genome shotgun (WGS) entry which is preliminary data.</text>
</comment>
<sequence length="564" mass="65707">MMGSQLQGFFTQLFHLARIFWGDKKNWSSWIILATVIAIGVFIVSLNVMINDWSKHFYDTLAELNVQLILPLIQEYLIYVALYILVSVYRSWLRKLLIIRWRQAMTEHFVERWFSKKIFYKLAQENKMDNPDQRIAEDIHLFAKYSLELTVSFVLNFVQLGSFLMILWNLSGSPTFNLFGYDIVIKGYLVWVAIIYAFLGSVVTHLIGRKLHPLNYSQQVYEATFRGNLVRRHEHAEQIALYGGEQTEKRKLADEFAHIVKNWRAIMDKERNLGFFTVGYSRFSSMLPVLCAIPLLLLKIITFGGLMQIRSAFGTVLSSLSWFIYAYTILPEWSATISRLAQFNREIEQFEKSYCTPQSPKKAMISVENLSLFTSDHQLLLKNIQFSVQEKEWLHLKGQSGLGKSSLLRTLCGIWQYYSGKYQICLKNHLFIPQKTYLNEGNLAELLRYPNQHHYSPQELNQVLNLVGLEKWQNRLEEVLPWHIVLSHGEQQRLAFARILLTKPQLLCLDEATSNLDETSALLLMQLIREQLPNTTVIFTSHQTKISQLADREVDLNSYLPEQN</sequence>
<keyword evidence="4" id="KW-0547">Nucleotide-binding</keyword>
<dbReference type="EMBL" id="JANIEN010000002">
    <property type="protein sequence ID" value="MDT3451820.1"/>
    <property type="molecule type" value="Genomic_DNA"/>
</dbReference>
<dbReference type="SMART" id="SM00382">
    <property type="entry name" value="AAA"/>
    <property type="match status" value="1"/>
</dbReference>
<feature type="transmembrane region" description="Helical" evidence="8">
    <location>
        <begin position="27"/>
        <end position="50"/>
    </location>
</feature>
<evidence type="ECO:0000256" key="6">
    <source>
        <dbReference type="ARBA" id="ARBA00022989"/>
    </source>
</evidence>
<dbReference type="CDD" id="cd03223">
    <property type="entry name" value="ABCD_peroxisomal_ALDP"/>
    <property type="match status" value="1"/>
</dbReference>
<evidence type="ECO:0000256" key="8">
    <source>
        <dbReference type="SAM" id="Phobius"/>
    </source>
</evidence>
<dbReference type="AlphaFoldDB" id="A0A849CLD8"/>
<dbReference type="SUPFAM" id="SSF90123">
    <property type="entry name" value="ABC transporter transmembrane region"/>
    <property type="match status" value="1"/>
</dbReference>
<dbReference type="GO" id="GO:0005524">
    <property type="term" value="F:ATP binding"/>
    <property type="evidence" value="ECO:0007669"/>
    <property type="project" value="UniProtKB-KW"/>
</dbReference>
<organism evidence="12 13">
    <name type="scientific">Pasteurella multocida</name>
    <dbReference type="NCBI Taxonomy" id="747"/>
    <lineage>
        <taxon>Bacteria</taxon>
        <taxon>Pseudomonadati</taxon>
        <taxon>Pseudomonadota</taxon>
        <taxon>Gammaproteobacteria</taxon>
        <taxon>Pasteurellales</taxon>
        <taxon>Pasteurellaceae</taxon>
        <taxon>Pasteurella</taxon>
    </lineage>
</organism>
<comment type="subcellular location">
    <subcellularLocation>
        <location evidence="1">Cell membrane</location>
        <topology evidence="1">Multi-pass membrane protein</topology>
    </subcellularLocation>
</comment>
<dbReference type="InterPro" id="IPR027417">
    <property type="entry name" value="P-loop_NTPase"/>
</dbReference>
<keyword evidence="6 8" id="KW-1133">Transmembrane helix</keyword>
<feature type="domain" description="ABC transmembrane type-1" evidence="10">
    <location>
        <begin position="34"/>
        <end position="332"/>
    </location>
</feature>
<dbReference type="InterPro" id="IPR003593">
    <property type="entry name" value="AAA+_ATPase"/>
</dbReference>
<dbReference type="GO" id="GO:0016887">
    <property type="term" value="F:ATP hydrolysis activity"/>
    <property type="evidence" value="ECO:0007669"/>
    <property type="project" value="InterPro"/>
</dbReference>
<dbReference type="PANTHER" id="PTHR11384:SF59">
    <property type="entry name" value="LYSOSOMAL COBALAMIN TRANSPORTER ABCD4"/>
    <property type="match status" value="1"/>
</dbReference>
<protein>
    <submittedName>
        <fullName evidence="11 12">ABC transporter ATP-binding protein</fullName>
    </submittedName>
</protein>
<dbReference type="Proteomes" id="UP000540079">
    <property type="component" value="Unassembled WGS sequence"/>
</dbReference>
<dbReference type="PROSITE" id="PS50893">
    <property type="entry name" value="ABC_TRANSPORTER_2"/>
    <property type="match status" value="1"/>
</dbReference>
<feature type="transmembrane region" description="Helical" evidence="8">
    <location>
        <begin position="188"/>
        <end position="208"/>
    </location>
</feature>
<evidence type="ECO:0000256" key="2">
    <source>
        <dbReference type="ARBA" id="ARBA00022448"/>
    </source>
</evidence>
<evidence type="ECO:0000313" key="13">
    <source>
        <dbReference type="Proteomes" id="UP000540079"/>
    </source>
</evidence>
<evidence type="ECO:0000256" key="7">
    <source>
        <dbReference type="ARBA" id="ARBA00023136"/>
    </source>
</evidence>
<feature type="domain" description="ABC transporter" evidence="9">
    <location>
        <begin position="365"/>
        <end position="564"/>
    </location>
</feature>
<evidence type="ECO:0000256" key="1">
    <source>
        <dbReference type="ARBA" id="ARBA00004651"/>
    </source>
</evidence>
<evidence type="ECO:0000256" key="3">
    <source>
        <dbReference type="ARBA" id="ARBA00022692"/>
    </source>
</evidence>
<keyword evidence="5 12" id="KW-0067">ATP-binding</keyword>
<dbReference type="InterPro" id="IPR017871">
    <property type="entry name" value="ABC_transporter-like_CS"/>
</dbReference>
<dbReference type="GO" id="GO:0140359">
    <property type="term" value="F:ABC-type transporter activity"/>
    <property type="evidence" value="ECO:0007669"/>
    <property type="project" value="InterPro"/>
</dbReference>
<dbReference type="InterPro" id="IPR011527">
    <property type="entry name" value="ABC1_TM_dom"/>
</dbReference>
<dbReference type="Pfam" id="PF06472">
    <property type="entry name" value="ABC_membrane_2"/>
    <property type="match status" value="1"/>
</dbReference>
<dbReference type="RefSeq" id="WP_014391381.1">
    <property type="nucleotide sequence ID" value="NZ_CP082272.1"/>
</dbReference>
<evidence type="ECO:0000313" key="12">
    <source>
        <dbReference type="EMBL" id="NNI77930.1"/>
    </source>
</evidence>
<feature type="transmembrane region" description="Helical" evidence="8">
    <location>
        <begin position="149"/>
        <end position="168"/>
    </location>
</feature>
<dbReference type="InterPro" id="IPR003439">
    <property type="entry name" value="ABC_transporter-like_ATP-bd"/>
</dbReference>
<proteinExistence type="predicted"/>
<dbReference type="Gene3D" id="1.20.1560.10">
    <property type="entry name" value="ABC transporter type 1, transmembrane domain"/>
    <property type="match status" value="1"/>
</dbReference>
<dbReference type="PROSITE" id="PS50929">
    <property type="entry name" value="ABC_TM1F"/>
    <property type="match status" value="1"/>
</dbReference>
<accession>A0A849CLD8</accession>
<dbReference type="Proteomes" id="UP001182304">
    <property type="component" value="Unassembled WGS sequence"/>
</dbReference>
<keyword evidence="3 8" id="KW-0812">Transmembrane</keyword>
<reference evidence="11" key="2">
    <citation type="submission" date="2022-07" db="EMBL/GenBank/DDBJ databases">
        <title>Sequence of Pasteurella multocoda 17BRD-035.</title>
        <authorList>
            <person name="Roy Chowdhury P."/>
            <person name="Alhamami T."/>
            <person name="Trott D.J."/>
            <person name="Djordvevic S.P."/>
        </authorList>
    </citation>
    <scope>NUCLEOTIDE SEQUENCE</scope>
    <source>
        <strain evidence="11">17BRD-035</strain>
    </source>
</reference>
<dbReference type="InterPro" id="IPR050835">
    <property type="entry name" value="ABC_transporter_sub-D"/>
</dbReference>
<reference evidence="12 13" key="1">
    <citation type="journal article" date="2018" name="Front. Microbiol.">
        <title>Genetic and Phylogenetic Characteristics of Pasteurella multocida Isolates From Different Host Species.</title>
        <authorList>
            <person name="Peng Z."/>
            <person name="Liang W."/>
            <person name="Wang F."/>
            <person name="Xu Z."/>
            <person name="Xie Z."/>
            <person name="Lian Z."/>
            <person name="Hua L."/>
            <person name="Zhou R."/>
            <person name="Chen H."/>
            <person name="Wu B."/>
        </authorList>
    </citation>
    <scope>NUCLEOTIDE SEQUENCE [LARGE SCALE GENOMIC DNA]</scope>
    <source>
        <strain evidence="12 13">HNA06</strain>
    </source>
</reference>
<dbReference type="EMBL" id="PPVL01000001">
    <property type="protein sequence ID" value="NNI77930.1"/>
    <property type="molecule type" value="Genomic_DNA"/>
</dbReference>
<evidence type="ECO:0000256" key="4">
    <source>
        <dbReference type="ARBA" id="ARBA00022741"/>
    </source>
</evidence>
<dbReference type="InterPro" id="IPR036640">
    <property type="entry name" value="ABC1_TM_sf"/>
</dbReference>
<dbReference type="Gene3D" id="3.40.50.300">
    <property type="entry name" value="P-loop containing nucleotide triphosphate hydrolases"/>
    <property type="match status" value="1"/>
</dbReference>
<evidence type="ECO:0000313" key="11">
    <source>
        <dbReference type="EMBL" id="MDT3451820.1"/>
    </source>
</evidence>
<dbReference type="PROSITE" id="PS00211">
    <property type="entry name" value="ABC_TRANSPORTER_1"/>
    <property type="match status" value="1"/>
</dbReference>
<dbReference type="GO" id="GO:0005886">
    <property type="term" value="C:plasma membrane"/>
    <property type="evidence" value="ECO:0007669"/>
    <property type="project" value="UniProtKB-SubCell"/>
</dbReference>
<gene>
    <name evidence="12" type="ORF">C2800_00555</name>
    <name evidence="11" type="ORF">NQF69_03415</name>
</gene>
<evidence type="ECO:0000259" key="9">
    <source>
        <dbReference type="PROSITE" id="PS50893"/>
    </source>
</evidence>
<name>A0A849CLD8_PASMD</name>